<proteinExistence type="predicted"/>
<gene>
    <name evidence="2" type="ORF">NTJ_06354</name>
</gene>
<organism evidence="2 3">
    <name type="scientific">Nesidiocoris tenuis</name>
    <dbReference type="NCBI Taxonomy" id="355587"/>
    <lineage>
        <taxon>Eukaryota</taxon>
        <taxon>Metazoa</taxon>
        <taxon>Ecdysozoa</taxon>
        <taxon>Arthropoda</taxon>
        <taxon>Hexapoda</taxon>
        <taxon>Insecta</taxon>
        <taxon>Pterygota</taxon>
        <taxon>Neoptera</taxon>
        <taxon>Paraneoptera</taxon>
        <taxon>Hemiptera</taxon>
        <taxon>Heteroptera</taxon>
        <taxon>Panheteroptera</taxon>
        <taxon>Cimicomorpha</taxon>
        <taxon>Miridae</taxon>
        <taxon>Dicyphina</taxon>
        <taxon>Nesidiocoris</taxon>
    </lineage>
</organism>
<evidence type="ECO:0000256" key="1">
    <source>
        <dbReference type="SAM" id="MobiDB-lite"/>
    </source>
</evidence>
<evidence type="ECO:0000313" key="3">
    <source>
        <dbReference type="Proteomes" id="UP001307889"/>
    </source>
</evidence>
<dbReference type="Proteomes" id="UP001307889">
    <property type="component" value="Chromosome 4"/>
</dbReference>
<reference evidence="2 3" key="1">
    <citation type="submission" date="2023-09" db="EMBL/GenBank/DDBJ databases">
        <title>Nesidiocoris tenuis whole genome shotgun sequence.</title>
        <authorList>
            <person name="Shibata T."/>
            <person name="Shimoda M."/>
            <person name="Kobayashi T."/>
            <person name="Uehara T."/>
        </authorList>
    </citation>
    <scope>NUCLEOTIDE SEQUENCE [LARGE SCALE GENOMIC DNA]</scope>
    <source>
        <strain evidence="2 3">Japan</strain>
    </source>
</reference>
<keyword evidence="3" id="KW-1185">Reference proteome</keyword>
<protein>
    <submittedName>
        <fullName evidence="2">Uncharacterized protein</fullName>
    </submittedName>
</protein>
<name>A0ABN7AMU3_9HEMI</name>
<dbReference type="EMBL" id="AP028912">
    <property type="protein sequence ID" value="BES93545.1"/>
    <property type="molecule type" value="Genomic_DNA"/>
</dbReference>
<sequence>MIAASERLVTEIQTTFIKLSVTSLPEIDANAAPSRTKDEMRKKPTPTDPDIIFSGLLTPTFDRMSRPLVGK</sequence>
<accession>A0ABN7AMU3</accession>
<evidence type="ECO:0000313" key="2">
    <source>
        <dbReference type="EMBL" id="BES93545.1"/>
    </source>
</evidence>
<feature type="region of interest" description="Disordered" evidence="1">
    <location>
        <begin position="29"/>
        <end position="50"/>
    </location>
</feature>